<comment type="caution">
    <text evidence="1">The sequence shown here is derived from an EMBL/GenBank/DDBJ whole genome shotgun (WGS) entry which is preliminary data.</text>
</comment>
<evidence type="ECO:0000313" key="2">
    <source>
        <dbReference type="Proteomes" id="UP000288168"/>
    </source>
</evidence>
<dbReference type="EMBL" id="NKCI01000031">
    <property type="protein sequence ID" value="RSL64967.1"/>
    <property type="molecule type" value="Genomic_DNA"/>
</dbReference>
<name>A0A428QI22_9HYPO</name>
<protein>
    <submittedName>
        <fullName evidence="1">Uncharacterized protein</fullName>
    </submittedName>
</protein>
<sequence>MGEPAAHNVADVCIGAQCPSYQETEEMLVAPFLQRGCSRALPNPPEELRNHQLLVGFTSEGSPCVARIDSRLRELRTKDAAIRSFARHISPSRWSDRQVSSHFVPLNTLFSAKRLEDFKVCLWVSRKGITGANIDNSVEHKVEQDALDRLGQHGLDMNEKGDHPLDSIVAFRDHGSDQSRASRVVSCETQWDVSSDDDPDSFQNSFFAFPAFGLTGKSLDDSI</sequence>
<dbReference type="Proteomes" id="UP000288168">
    <property type="component" value="Unassembled WGS sequence"/>
</dbReference>
<dbReference type="OrthoDB" id="10326416at2759"/>
<reference evidence="1 2" key="1">
    <citation type="submission" date="2017-06" db="EMBL/GenBank/DDBJ databases">
        <title>Comparative genomic analysis of Ambrosia Fusariam Clade fungi.</title>
        <authorList>
            <person name="Stajich J.E."/>
            <person name="Carrillo J."/>
            <person name="Kijimoto T."/>
            <person name="Eskalen A."/>
            <person name="O'Donnell K."/>
            <person name="Kasson M."/>
        </authorList>
    </citation>
    <scope>NUCLEOTIDE SEQUENCE [LARGE SCALE GENOMIC DNA]</scope>
    <source>
        <strain evidence="1 2">NRRL62584</strain>
    </source>
</reference>
<gene>
    <name evidence="1" type="ORF">CEP54_004480</name>
</gene>
<dbReference type="AlphaFoldDB" id="A0A428QI22"/>
<organism evidence="1 2">
    <name type="scientific">Fusarium duplospermum</name>
    <dbReference type="NCBI Taxonomy" id="1325734"/>
    <lineage>
        <taxon>Eukaryota</taxon>
        <taxon>Fungi</taxon>
        <taxon>Dikarya</taxon>
        <taxon>Ascomycota</taxon>
        <taxon>Pezizomycotina</taxon>
        <taxon>Sordariomycetes</taxon>
        <taxon>Hypocreomycetidae</taxon>
        <taxon>Hypocreales</taxon>
        <taxon>Nectriaceae</taxon>
        <taxon>Fusarium</taxon>
        <taxon>Fusarium solani species complex</taxon>
    </lineage>
</organism>
<evidence type="ECO:0000313" key="1">
    <source>
        <dbReference type="EMBL" id="RSL64967.1"/>
    </source>
</evidence>
<proteinExistence type="predicted"/>
<keyword evidence="2" id="KW-1185">Reference proteome</keyword>
<accession>A0A428QI22</accession>